<keyword evidence="6" id="KW-0645">Protease</keyword>
<dbReference type="GO" id="GO:0015421">
    <property type="term" value="F:ABC-type oligopeptide transporter activity"/>
    <property type="evidence" value="ECO:0007669"/>
    <property type="project" value="TreeGrafter"/>
</dbReference>
<dbReference type="InterPro" id="IPR039421">
    <property type="entry name" value="Type_1_exporter"/>
</dbReference>
<evidence type="ECO:0000256" key="9">
    <source>
        <dbReference type="ARBA" id="ARBA00023136"/>
    </source>
</evidence>
<dbReference type="GO" id="GO:0005886">
    <property type="term" value="C:plasma membrane"/>
    <property type="evidence" value="ECO:0007669"/>
    <property type="project" value="UniProtKB-SubCell"/>
</dbReference>
<feature type="transmembrane region" description="Helical" evidence="11">
    <location>
        <begin position="127"/>
        <end position="149"/>
    </location>
</feature>
<dbReference type="InterPro" id="IPR017871">
    <property type="entry name" value="ABC_transporter-like_CS"/>
</dbReference>
<dbReference type="Gene3D" id="3.40.50.300">
    <property type="entry name" value="P-loop containing nucleotide triphosphate hydrolases"/>
    <property type="match status" value="1"/>
</dbReference>
<dbReference type="GO" id="GO:0016887">
    <property type="term" value="F:ATP hydrolysis activity"/>
    <property type="evidence" value="ECO:0007669"/>
    <property type="project" value="InterPro"/>
</dbReference>
<dbReference type="CDD" id="cd18585">
    <property type="entry name" value="ABC_6TM_CydC"/>
    <property type="match status" value="1"/>
</dbReference>
<keyword evidence="4 11" id="KW-0812">Transmembrane</keyword>
<evidence type="ECO:0000256" key="2">
    <source>
        <dbReference type="ARBA" id="ARBA00022448"/>
    </source>
</evidence>
<dbReference type="InterPro" id="IPR036640">
    <property type="entry name" value="ABC1_TM_sf"/>
</dbReference>
<dbReference type="InterPro" id="IPR027417">
    <property type="entry name" value="P-loop_NTPase"/>
</dbReference>
<feature type="transmembrane region" description="Helical" evidence="11">
    <location>
        <begin position="46"/>
        <end position="64"/>
    </location>
</feature>
<evidence type="ECO:0000256" key="10">
    <source>
        <dbReference type="SAM" id="MobiDB-lite"/>
    </source>
</evidence>
<keyword evidence="7" id="KW-0067">ATP-binding</keyword>
<feature type="region of interest" description="Disordered" evidence="10">
    <location>
        <begin position="581"/>
        <end position="612"/>
    </location>
</feature>
<evidence type="ECO:0000259" key="12">
    <source>
        <dbReference type="PROSITE" id="PS50893"/>
    </source>
</evidence>
<dbReference type="EMBL" id="PXYT01000010">
    <property type="protein sequence ID" value="PSR30464.1"/>
    <property type="molecule type" value="Genomic_DNA"/>
</dbReference>
<dbReference type="NCBIfam" id="TIGR02868">
    <property type="entry name" value="CydC"/>
    <property type="match status" value="1"/>
</dbReference>
<keyword evidence="6" id="KW-0788">Thiol protease</keyword>
<feature type="domain" description="ABC transmembrane type-1" evidence="13">
    <location>
        <begin position="16"/>
        <end position="300"/>
    </location>
</feature>
<keyword evidence="2" id="KW-0813">Transport</keyword>
<comment type="caution">
    <text evidence="14">The sequence shown here is derived from an EMBL/GenBank/DDBJ whole genome shotgun (WGS) entry which is preliminary data.</text>
</comment>
<evidence type="ECO:0000256" key="11">
    <source>
        <dbReference type="SAM" id="Phobius"/>
    </source>
</evidence>
<keyword evidence="6" id="KW-0378">Hydrolase</keyword>
<dbReference type="PROSITE" id="PS00211">
    <property type="entry name" value="ABC_TRANSPORTER_1"/>
    <property type="match status" value="1"/>
</dbReference>
<dbReference type="GO" id="GO:0008234">
    <property type="term" value="F:cysteine-type peptidase activity"/>
    <property type="evidence" value="ECO:0007669"/>
    <property type="project" value="UniProtKB-KW"/>
</dbReference>
<evidence type="ECO:0000256" key="7">
    <source>
        <dbReference type="ARBA" id="ARBA00022840"/>
    </source>
</evidence>
<dbReference type="PROSITE" id="PS50929">
    <property type="entry name" value="ABC_TM1F"/>
    <property type="match status" value="1"/>
</dbReference>
<sequence length="612" mass="66787">MLRYLGMLKPYKWWVILALLAGIFTVGANMGLMSTSAYLIAKAAQHPYTILLLWVPIVGVRFFGTSRGVFRYFERYISHDVTFQLLKELRVFVYRRLEPLIPAGWGVYHSGDLLSRVVGDIDVLQNLYLGLFSPPIIAATTFAAATAFMGMFAPSLAECLAVFLLLSGFAVPFLTQWTAKKTGRSLIRARGALSTQLVEVIHGNTDILAMNQEERYLGSLSQQIRQWARQRVYLHQISGASAALTLLLNNGAMWVVLVVGIELIDSHRLASILLPVVVLLSLASFEAVNQLPGAFQFQGQVREAARRINELVDKNPLVSQGGVDAQSVIARGTPPHVSLHEVHFAYDHEESERLRGITFSVQGGQHVALVGPSGAGKTTLTGILSGLWPYSQGEVLVNGVPLDTILTRELPRLVAVVEQEPHLFNTTLRQNLLLANPDATQTQIDQALDIAQLRQVVTSLPNGLDTVIGEQGAQLSGGERKRVAIARVILQNTPLIIMDEATEGLDAVTERKAIHAITEWARDRTVVWITHRLSNLDIFDAVIVLNQGTVAEVGSARDLAAGSGVFARMLTAEGGMHWGEGWHQSGRRLESQTKSPPQAGTGKGLDNSVSSG</sequence>
<evidence type="ECO:0000256" key="4">
    <source>
        <dbReference type="ARBA" id="ARBA00022692"/>
    </source>
</evidence>
<dbReference type="InterPro" id="IPR011527">
    <property type="entry name" value="ABC1_TM_dom"/>
</dbReference>
<evidence type="ECO:0000259" key="13">
    <source>
        <dbReference type="PROSITE" id="PS50929"/>
    </source>
</evidence>
<dbReference type="Pfam" id="PF00664">
    <property type="entry name" value="ABC_membrane"/>
    <property type="match status" value="1"/>
</dbReference>
<dbReference type="AlphaFoldDB" id="A0A2T2X7H9"/>
<organism evidence="14 15">
    <name type="scientific">Sulfobacillus benefaciens</name>
    <dbReference type="NCBI Taxonomy" id="453960"/>
    <lineage>
        <taxon>Bacteria</taxon>
        <taxon>Bacillati</taxon>
        <taxon>Bacillota</taxon>
        <taxon>Clostridia</taxon>
        <taxon>Eubacteriales</taxon>
        <taxon>Clostridiales Family XVII. Incertae Sedis</taxon>
        <taxon>Sulfobacillus</taxon>
    </lineage>
</organism>
<protein>
    <submittedName>
        <fullName evidence="14">Thiol reductant ABC exporter subunit CydC</fullName>
    </submittedName>
</protein>
<keyword evidence="9 11" id="KW-0472">Membrane</keyword>
<comment type="subcellular location">
    <subcellularLocation>
        <location evidence="1">Cell membrane</location>
        <topology evidence="1">Multi-pass membrane protein</topology>
    </subcellularLocation>
</comment>
<gene>
    <name evidence="14" type="primary">cydC</name>
    <name evidence="14" type="ORF">C7B43_06155</name>
</gene>
<evidence type="ECO:0000256" key="6">
    <source>
        <dbReference type="ARBA" id="ARBA00022807"/>
    </source>
</evidence>
<keyword evidence="3" id="KW-1003">Cell membrane</keyword>
<evidence type="ECO:0000313" key="14">
    <source>
        <dbReference type="EMBL" id="PSR30464.1"/>
    </source>
</evidence>
<dbReference type="SUPFAM" id="SSF90123">
    <property type="entry name" value="ABC transporter transmembrane region"/>
    <property type="match status" value="1"/>
</dbReference>
<keyword evidence="8 11" id="KW-1133">Transmembrane helix</keyword>
<feature type="transmembrane region" description="Helical" evidence="11">
    <location>
        <begin position="12"/>
        <end position="40"/>
    </location>
</feature>
<dbReference type="FunFam" id="3.40.50.300:FF:000299">
    <property type="entry name" value="ABC transporter ATP-binding protein/permease"/>
    <property type="match status" value="1"/>
</dbReference>
<proteinExistence type="predicted"/>
<dbReference type="Pfam" id="PF00005">
    <property type="entry name" value="ABC_tran"/>
    <property type="match status" value="1"/>
</dbReference>
<evidence type="ECO:0000256" key="1">
    <source>
        <dbReference type="ARBA" id="ARBA00004651"/>
    </source>
</evidence>
<name>A0A2T2X7H9_9FIRM</name>
<dbReference type="GO" id="GO:0034775">
    <property type="term" value="P:glutathione transmembrane transport"/>
    <property type="evidence" value="ECO:0007669"/>
    <property type="project" value="InterPro"/>
</dbReference>
<dbReference type="PROSITE" id="PS50893">
    <property type="entry name" value="ABC_TRANSPORTER_2"/>
    <property type="match status" value="1"/>
</dbReference>
<feature type="transmembrane region" description="Helical" evidence="11">
    <location>
        <begin position="155"/>
        <end position="175"/>
    </location>
</feature>
<dbReference type="InterPro" id="IPR003439">
    <property type="entry name" value="ABC_transporter-like_ATP-bd"/>
</dbReference>
<dbReference type="InterPro" id="IPR014223">
    <property type="entry name" value="ABC_CydC/D"/>
</dbReference>
<evidence type="ECO:0000256" key="3">
    <source>
        <dbReference type="ARBA" id="ARBA00022475"/>
    </source>
</evidence>
<evidence type="ECO:0000256" key="8">
    <source>
        <dbReference type="ARBA" id="ARBA00022989"/>
    </source>
</evidence>
<dbReference type="SUPFAM" id="SSF52540">
    <property type="entry name" value="P-loop containing nucleoside triphosphate hydrolases"/>
    <property type="match status" value="1"/>
</dbReference>
<dbReference type="GO" id="GO:0005524">
    <property type="term" value="F:ATP binding"/>
    <property type="evidence" value="ECO:0007669"/>
    <property type="project" value="UniProtKB-KW"/>
</dbReference>
<feature type="transmembrane region" description="Helical" evidence="11">
    <location>
        <begin position="232"/>
        <end position="257"/>
    </location>
</feature>
<feature type="domain" description="ABC transporter" evidence="12">
    <location>
        <begin position="337"/>
        <end position="572"/>
    </location>
</feature>
<dbReference type="Gene3D" id="1.20.1560.10">
    <property type="entry name" value="ABC transporter type 1, transmembrane domain"/>
    <property type="match status" value="1"/>
</dbReference>
<keyword evidence="5" id="KW-0547">Nucleotide-binding</keyword>
<evidence type="ECO:0000313" key="15">
    <source>
        <dbReference type="Proteomes" id="UP000242699"/>
    </source>
</evidence>
<dbReference type="PANTHER" id="PTHR43394:SF1">
    <property type="entry name" value="ATP-BINDING CASSETTE SUB-FAMILY B MEMBER 10, MITOCHONDRIAL"/>
    <property type="match status" value="1"/>
</dbReference>
<reference evidence="14 15" key="1">
    <citation type="journal article" date="2014" name="BMC Genomics">
        <title>Comparison of environmental and isolate Sulfobacillus genomes reveals diverse carbon, sulfur, nitrogen, and hydrogen metabolisms.</title>
        <authorList>
            <person name="Justice N.B."/>
            <person name="Norman A."/>
            <person name="Brown C.T."/>
            <person name="Singh A."/>
            <person name="Thomas B.C."/>
            <person name="Banfield J.F."/>
        </authorList>
    </citation>
    <scope>NUCLEOTIDE SEQUENCE [LARGE SCALE GENOMIC DNA]</scope>
    <source>
        <strain evidence="14">AMDSBA1</strain>
    </source>
</reference>
<accession>A0A2T2X7H9</accession>
<evidence type="ECO:0000256" key="5">
    <source>
        <dbReference type="ARBA" id="ARBA00022741"/>
    </source>
</evidence>
<dbReference type="GO" id="GO:0045454">
    <property type="term" value="P:cell redox homeostasis"/>
    <property type="evidence" value="ECO:0007669"/>
    <property type="project" value="InterPro"/>
</dbReference>
<dbReference type="Proteomes" id="UP000242699">
    <property type="component" value="Unassembled WGS sequence"/>
</dbReference>
<dbReference type="InterPro" id="IPR003593">
    <property type="entry name" value="AAA+_ATPase"/>
</dbReference>
<dbReference type="PANTHER" id="PTHR43394">
    <property type="entry name" value="ATP-DEPENDENT PERMEASE MDL1, MITOCHONDRIAL"/>
    <property type="match status" value="1"/>
</dbReference>
<dbReference type="SMART" id="SM00382">
    <property type="entry name" value="AAA"/>
    <property type="match status" value="1"/>
</dbReference>